<feature type="domain" description="TATA element modulatory factor 1 TATA binding" evidence="6">
    <location>
        <begin position="567"/>
        <end position="668"/>
    </location>
</feature>
<feature type="region of interest" description="Disordered" evidence="5">
    <location>
        <begin position="498"/>
        <end position="529"/>
    </location>
</feature>
<dbReference type="EMBL" id="GECZ01015039">
    <property type="protein sequence ID" value="JAS54730.1"/>
    <property type="molecule type" value="Transcribed_RNA"/>
</dbReference>
<comment type="subcellular location">
    <subcellularLocation>
        <location evidence="1">Golgi apparatus</location>
    </subcellularLocation>
</comment>
<dbReference type="PANTHER" id="PTHR46515">
    <property type="entry name" value="TATA ELEMENT MODULATORY FACTOR TMF1"/>
    <property type="match status" value="1"/>
</dbReference>
<evidence type="ECO:0000256" key="1">
    <source>
        <dbReference type="ARBA" id="ARBA00004555"/>
    </source>
</evidence>
<dbReference type="InterPro" id="IPR022091">
    <property type="entry name" value="TMF_TATA-bd"/>
</dbReference>
<proteinExistence type="predicted"/>
<keyword evidence="3 4" id="KW-0175">Coiled coil</keyword>
<keyword evidence="2" id="KW-0333">Golgi apparatus</keyword>
<organism evidence="7">
    <name type="scientific">Cuerna arida</name>
    <dbReference type="NCBI Taxonomy" id="1464854"/>
    <lineage>
        <taxon>Eukaryota</taxon>
        <taxon>Metazoa</taxon>
        <taxon>Ecdysozoa</taxon>
        <taxon>Arthropoda</taxon>
        <taxon>Hexapoda</taxon>
        <taxon>Insecta</taxon>
        <taxon>Pterygota</taxon>
        <taxon>Neoptera</taxon>
        <taxon>Paraneoptera</taxon>
        <taxon>Hemiptera</taxon>
        <taxon>Auchenorrhyncha</taxon>
        <taxon>Membracoidea</taxon>
        <taxon>Cicadellidae</taxon>
        <taxon>Cicadellinae</taxon>
        <taxon>Proconiini</taxon>
        <taxon>Cuerna</taxon>
    </lineage>
</organism>
<feature type="coiled-coil region" evidence="4">
    <location>
        <begin position="76"/>
        <end position="348"/>
    </location>
</feature>
<dbReference type="GO" id="GO:0005783">
    <property type="term" value="C:endoplasmic reticulum"/>
    <property type="evidence" value="ECO:0007669"/>
    <property type="project" value="TreeGrafter"/>
</dbReference>
<feature type="coiled-coil region" evidence="4">
    <location>
        <begin position="602"/>
        <end position="671"/>
    </location>
</feature>
<dbReference type="Pfam" id="PF12325">
    <property type="entry name" value="TMF_TATA_bd"/>
    <property type="match status" value="1"/>
</dbReference>
<evidence type="ECO:0000313" key="7">
    <source>
        <dbReference type="EMBL" id="JAS54730.1"/>
    </source>
</evidence>
<dbReference type="InterPro" id="IPR022092">
    <property type="entry name" value="TMF_DNA-bd"/>
</dbReference>
<feature type="non-terminal residue" evidence="7">
    <location>
        <position position="1"/>
    </location>
</feature>
<accession>A0A1B6FX06</accession>
<feature type="compositionally biased region" description="Pro residues" evidence="5">
    <location>
        <begin position="513"/>
        <end position="522"/>
    </location>
</feature>
<dbReference type="InterPro" id="IPR052602">
    <property type="entry name" value="Growth_transcription_reg"/>
</dbReference>
<dbReference type="Gene3D" id="1.10.287.1490">
    <property type="match status" value="1"/>
</dbReference>
<feature type="region of interest" description="Disordered" evidence="5">
    <location>
        <begin position="30"/>
        <end position="55"/>
    </location>
</feature>
<dbReference type="GO" id="GO:0005794">
    <property type="term" value="C:Golgi apparatus"/>
    <property type="evidence" value="ECO:0007669"/>
    <property type="project" value="UniProtKB-SubCell"/>
</dbReference>
<dbReference type="AlphaFoldDB" id="A0A1B6FX06"/>
<evidence type="ECO:0000256" key="4">
    <source>
        <dbReference type="SAM" id="Coils"/>
    </source>
</evidence>
<evidence type="ECO:0000259" key="6">
    <source>
        <dbReference type="Pfam" id="PF12325"/>
    </source>
</evidence>
<evidence type="ECO:0000256" key="3">
    <source>
        <dbReference type="ARBA" id="ARBA00023054"/>
    </source>
</evidence>
<sequence length="675" mass="76216">SSAASRQSPARLCMRGKIGLVTAAEPLKTLTTKTKGHQRELSEVSSGGSDDGSEVDKLLKRISEMTEILEARESRLVDLSRINSDLQESNSELQKQLESRLQKQDVSELSEEFTQRLAALERKFQQAIREKEILRKQLEQARVAAAAAEEEAEKDQVITDLRAEGDKLSKQQLTLNNLIKKLRATEKENQKVITSLKEQLEECNQELDRSKRALSAKQDVERSQIEAVHQLTRTNQRLEAQTTALQAQVDGLTSTIVSLQKEVTEGTERIAQLQIQLAEARAAAETDVRQRLEAEWAETAEQRDQLESEVQQLRERLDQQMEQHDRQVQELRREQAELVRRLEAAGAVVEDVAQSVSAATQPLVRQIDSLTAAHSQAQATWERQERKLLQQMNELQTRVAGLVESERAVREQLVAGNTRCTALETRLATTLHDLETVQAELYETRQKLKQRDQDSDRLVVEHEAVVRQLRSELAEKEREARGLEQQLSVERAALEAERRRVASIQEQSKRRGPSPPASPPSSPTLSLGRVSVADSMSSNIWPSFGDDVFETSSASGRLSSVYDSLRPGNTTSLLEGLQAQLKQRDGEVHQLQWELSRRDVERAALSNELAALTAQVEMQEKQLAALGNLRTEYDALLLLYGEKLEESQELRMDLQDVKDMYKTQIDQLLKKEPNS</sequence>
<dbReference type="Pfam" id="PF12329">
    <property type="entry name" value="TMF_DNA_bd"/>
    <property type="match status" value="1"/>
</dbReference>
<evidence type="ECO:0000256" key="2">
    <source>
        <dbReference type="ARBA" id="ARBA00023034"/>
    </source>
</evidence>
<protein>
    <recommendedName>
        <fullName evidence="6">TATA element modulatory factor 1 TATA binding domain-containing protein</fullName>
    </recommendedName>
</protein>
<gene>
    <name evidence="7" type="ORF">g.18722</name>
</gene>
<name>A0A1B6FX06_9HEMI</name>
<evidence type="ECO:0000256" key="5">
    <source>
        <dbReference type="SAM" id="MobiDB-lite"/>
    </source>
</evidence>
<dbReference type="PANTHER" id="PTHR46515:SF1">
    <property type="entry name" value="TATA ELEMENT MODULATORY FACTOR"/>
    <property type="match status" value="1"/>
</dbReference>
<reference evidence="7" key="1">
    <citation type="submission" date="2015-11" db="EMBL/GenBank/DDBJ databases">
        <title>De novo transcriptome assembly of four potential Pierce s Disease insect vectors from Arizona vineyards.</title>
        <authorList>
            <person name="Tassone E.E."/>
        </authorList>
    </citation>
    <scope>NUCLEOTIDE SEQUENCE</scope>
</reference>